<feature type="compositionally biased region" description="Basic residues" evidence="1">
    <location>
        <begin position="63"/>
        <end position="85"/>
    </location>
</feature>
<sequence length="85" mass="9428">SSLSVPTGATARSTTRWRSPTRPGLANWCSSTTIQPTTTTKLTGCWPWLGSGPRCLTSTGCRRPPRARRSRCNPRTTRRRWCPPA</sequence>
<accession>A0A382XDJ7</accession>
<feature type="non-terminal residue" evidence="2">
    <location>
        <position position="85"/>
    </location>
</feature>
<dbReference type="EMBL" id="UINC01166989">
    <property type="protein sequence ID" value="SVD69237.1"/>
    <property type="molecule type" value="Genomic_DNA"/>
</dbReference>
<organism evidence="2">
    <name type="scientific">marine metagenome</name>
    <dbReference type="NCBI Taxonomy" id="408172"/>
    <lineage>
        <taxon>unclassified sequences</taxon>
        <taxon>metagenomes</taxon>
        <taxon>ecological metagenomes</taxon>
    </lineage>
</organism>
<name>A0A382XDJ7_9ZZZZ</name>
<dbReference type="AlphaFoldDB" id="A0A382XDJ7"/>
<feature type="non-terminal residue" evidence="2">
    <location>
        <position position="1"/>
    </location>
</feature>
<reference evidence="2" key="1">
    <citation type="submission" date="2018-05" db="EMBL/GenBank/DDBJ databases">
        <authorList>
            <person name="Lanie J.A."/>
            <person name="Ng W.-L."/>
            <person name="Kazmierczak K.M."/>
            <person name="Andrzejewski T.M."/>
            <person name="Davidsen T.M."/>
            <person name="Wayne K.J."/>
            <person name="Tettelin H."/>
            <person name="Glass J.I."/>
            <person name="Rusch D."/>
            <person name="Podicherti R."/>
            <person name="Tsui H.-C.T."/>
            <person name="Winkler M.E."/>
        </authorList>
    </citation>
    <scope>NUCLEOTIDE SEQUENCE</scope>
</reference>
<protein>
    <submittedName>
        <fullName evidence="2">Uncharacterized protein</fullName>
    </submittedName>
</protein>
<gene>
    <name evidence="2" type="ORF">METZ01_LOCUS422091</name>
</gene>
<feature type="region of interest" description="Disordered" evidence="1">
    <location>
        <begin position="1"/>
        <end position="23"/>
    </location>
</feature>
<evidence type="ECO:0000256" key="1">
    <source>
        <dbReference type="SAM" id="MobiDB-lite"/>
    </source>
</evidence>
<feature type="compositionally biased region" description="Low complexity" evidence="1">
    <location>
        <begin position="7"/>
        <end position="23"/>
    </location>
</feature>
<evidence type="ECO:0000313" key="2">
    <source>
        <dbReference type="EMBL" id="SVD69237.1"/>
    </source>
</evidence>
<feature type="region of interest" description="Disordered" evidence="1">
    <location>
        <begin position="59"/>
        <end position="85"/>
    </location>
</feature>
<proteinExistence type="predicted"/>